<evidence type="ECO:0000256" key="3">
    <source>
        <dbReference type="ARBA" id="ARBA00022692"/>
    </source>
</evidence>
<reference evidence="8" key="1">
    <citation type="submission" date="2022-10" db="EMBL/GenBank/DDBJ databases">
        <title>Genome assembly of Pristionchus species.</title>
        <authorList>
            <person name="Yoshida K."/>
            <person name="Sommer R.J."/>
        </authorList>
    </citation>
    <scope>NUCLEOTIDE SEQUENCE [LARGE SCALE GENOMIC DNA]</scope>
    <source>
        <strain evidence="8">RS5460</strain>
    </source>
</reference>
<feature type="transmembrane region" description="Helical" evidence="6">
    <location>
        <begin position="43"/>
        <end position="63"/>
    </location>
</feature>
<sequence length="144" mass="15664">MSSVDFVLFFIHTLSSILSITFSALLVVIVFRNTPASFSSFGIMLKIHAVFDLYVAISGAVGMQRVIPIDWSLLFVSHGPCQYFGATACYISLTMLIGGACFTRDTLVASFVFRYLVIRGMTPSTKGAFALICLVALPLSIIYA</sequence>
<evidence type="ECO:0000256" key="5">
    <source>
        <dbReference type="ARBA" id="ARBA00023136"/>
    </source>
</evidence>
<feature type="transmembrane region" description="Helical" evidence="6">
    <location>
        <begin position="83"/>
        <end position="103"/>
    </location>
</feature>
<evidence type="ECO:0000313" key="8">
    <source>
        <dbReference type="Proteomes" id="UP001328107"/>
    </source>
</evidence>
<evidence type="ECO:0000313" key="7">
    <source>
        <dbReference type="EMBL" id="GMR61851.1"/>
    </source>
</evidence>
<keyword evidence="5 6" id="KW-0472">Membrane</keyword>
<comment type="subcellular location">
    <subcellularLocation>
        <location evidence="1">Membrane</location>
        <topology evidence="1">Multi-pass membrane protein</topology>
    </subcellularLocation>
</comment>
<keyword evidence="3 6" id="KW-0812">Transmembrane</keyword>
<name>A0AAN5DE35_9BILA</name>
<dbReference type="InterPro" id="IPR019421">
    <property type="entry name" value="7TM_GPCR_serpentine_rcpt_Srd"/>
</dbReference>
<evidence type="ECO:0000256" key="6">
    <source>
        <dbReference type="SAM" id="Phobius"/>
    </source>
</evidence>
<dbReference type="EMBL" id="BTRK01000006">
    <property type="protein sequence ID" value="GMR61851.1"/>
    <property type="molecule type" value="Genomic_DNA"/>
</dbReference>
<feature type="transmembrane region" description="Helical" evidence="6">
    <location>
        <begin position="124"/>
        <end position="143"/>
    </location>
</feature>
<organism evidence="7 8">
    <name type="scientific">Pristionchus mayeri</name>
    <dbReference type="NCBI Taxonomy" id="1317129"/>
    <lineage>
        <taxon>Eukaryota</taxon>
        <taxon>Metazoa</taxon>
        <taxon>Ecdysozoa</taxon>
        <taxon>Nematoda</taxon>
        <taxon>Chromadorea</taxon>
        <taxon>Rhabditida</taxon>
        <taxon>Rhabditina</taxon>
        <taxon>Diplogasteromorpha</taxon>
        <taxon>Diplogasteroidea</taxon>
        <taxon>Neodiplogasteridae</taxon>
        <taxon>Pristionchus</taxon>
    </lineage>
</organism>
<evidence type="ECO:0008006" key="9">
    <source>
        <dbReference type="Google" id="ProtNLM"/>
    </source>
</evidence>
<dbReference type="Proteomes" id="UP001328107">
    <property type="component" value="Unassembled WGS sequence"/>
</dbReference>
<evidence type="ECO:0000256" key="4">
    <source>
        <dbReference type="ARBA" id="ARBA00022989"/>
    </source>
</evidence>
<dbReference type="Pfam" id="PF10317">
    <property type="entry name" value="7TM_GPCR_Srd"/>
    <property type="match status" value="1"/>
</dbReference>
<gene>
    <name evidence="7" type="ORF">PMAYCL1PPCAC_32046</name>
</gene>
<dbReference type="GO" id="GO:0016020">
    <property type="term" value="C:membrane"/>
    <property type="evidence" value="ECO:0007669"/>
    <property type="project" value="UniProtKB-SubCell"/>
</dbReference>
<keyword evidence="8" id="KW-1185">Reference proteome</keyword>
<comment type="caution">
    <text evidence="7">The sequence shown here is derived from an EMBL/GenBank/DDBJ whole genome shotgun (WGS) entry which is preliminary data.</text>
</comment>
<feature type="transmembrane region" description="Helical" evidence="6">
    <location>
        <begin position="6"/>
        <end position="31"/>
    </location>
</feature>
<dbReference type="InterPro" id="IPR050920">
    <property type="entry name" value="Nematode_rcpt-like_delta"/>
</dbReference>
<dbReference type="AlphaFoldDB" id="A0AAN5DE35"/>
<evidence type="ECO:0000256" key="1">
    <source>
        <dbReference type="ARBA" id="ARBA00004141"/>
    </source>
</evidence>
<feature type="non-terminal residue" evidence="7">
    <location>
        <position position="144"/>
    </location>
</feature>
<protein>
    <recommendedName>
        <fullName evidence="9">G protein-coupled receptor</fullName>
    </recommendedName>
</protein>
<comment type="similarity">
    <text evidence="2">Belongs to the nematode receptor-like protein srd family.</text>
</comment>
<proteinExistence type="inferred from homology"/>
<accession>A0AAN5DE35</accession>
<dbReference type="PANTHER" id="PTHR22945:SF40">
    <property type="entry name" value="SERPENTINE RECEPTOR, CLASS D (DELTA)-RELATED"/>
    <property type="match status" value="1"/>
</dbReference>
<keyword evidence="4 6" id="KW-1133">Transmembrane helix</keyword>
<dbReference type="PANTHER" id="PTHR22945">
    <property type="entry name" value="SERPENTINE RECEPTOR, CLASS D DELTA"/>
    <property type="match status" value="1"/>
</dbReference>
<evidence type="ECO:0000256" key="2">
    <source>
        <dbReference type="ARBA" id="ARBA00009166"/>
    </source>
</evidence>